<evidence type="ECO:0008006" key="4">
    <source>
        <dbReference type="Google" id="ProtNLM"/>
    </source>
</evidence>
<reference evidence="2 3" key="1">
    <citation type="journal article" date="2013" name="Plant Cell">
        <title>The transition from a phytopathogenic smut ancestor to an anamorphic biocontrol agent deciphered by comparative whole-genome analysis.</title>
        <authorList>
            <person name="Lefebvre F."/>
            <person name="Joly D.L."/>
            <person name="Labbe C."/>
            <person name="Teichmann B."/>
            <person name="Linning R."/>
            <person name="Belzile F."/>
            <person name="Bakkeren G."/>
            <person name="Belanger R.R."/>
        </authorList>
    </citation>
    <scope>NUCLEOTIDE SEQUENCE [LARGE SCALE GENOMIC DNA]</scope>
    <source>
        <strain evidence="2 3">PF-1</strain>
    </source>
</reference>
<dbReference type="EMBL" id="KE361634">
    <property type="protein sequence ID" value="EPQ28453.1"/>
    <property type="molecule type" value="Genomic_DNA"/>
</dbReference>
<dbReference type="KEGG" id="pfp:PFL1_03756"/>
<feature type="region of interest" description="Disordered" evidence="1">
    <location>
        <begin position="69"/>
        <end position="100"/>
    </location>
</feature>
<evidence type="ECO:0000256" key="1">
    <source>
        <dbReference type="SAM" id="MobiDB-lite"/>
    </source>
</evidence>
<proteinExistence type="predicted"/>
<dbReference type="RefSeq" id="XP_007879471.1">
    <property type="nucleotide sequence ID" value="XM_007881280.1"/>
</dbReference>
<accession>A0A061H770</accession>
<feature type="compositionally biased region" description="Polar residues" evidence="1">
    <location>
        <begin position="69"/>
        <end position="78"/>
    </location>
</feature>
<evidence type="ECO:0000313" key="2">
    <source>
        <dbReference type="EMBL" id="EPQ28453.1"/>
    </source>
</evidence>
<dbReference type="AlphaFoldDB" id="A0A061H770"/>
<dbReference type="HOGENOM" id="CLU_170519_0_0_1"/>
<evidence type="ECO:0000313" key="3">
    <source>
        <dbReference type="Proteomes" id="UP000053664"/>
    </source>
</evidence>
<dbReference type="Proteomes" id="UP000053664">
    <property type="component" value="Unassembled WGS sequence"/>
</dbReference>
<sequence length="100" mass="10867">MAPAKSSSQAQPWTAEEVKLLFNMAYPRASPNLKQLAEQLGRSQGSCKMKLHSMRTAVEDLVASWGTTAKDASSSGAAVSQKKRKIQPEEAVNDARNEHP</sequence>
<gene>
    <name evidence="2" type="ORF">PFL1_03756</name>
</gene>
<name>A0A061H770_9BASI</name>
<organism evidence="2 3">
    <name type="scientific">Pseudozyma flocculosa PF-1</name>
    <dbReference type="NCBI Taxonomy" id="1277687"/>
    <lineage>
        <taxon>Eukaryota</taxon>
        <taxon>Fungi</taxon>
        <taxon>Dikarya</taxon>
        <taxon>Basidiomycota</taxon>
        <taxon>Ustilaginomycotina</taxon>
        <taxon>Ustilaginomycetes</taxon>
        <taxon>Ustilaginales</taxon>
        <taxon>Ustilaginaceae</taxon>
        <taxon>Pseudozyma</taxon>
    </lineage>
</organism>
<dbReference type="GeneID" id="19317864"/>
<protein>
    <recommendedName>
        <fullName evidence="4">Myb-like domain-containing protein</fullName>
    </recommendedName>
</protein>